<name>A0ABI8AFD1_FELCA</name>
<dbReference type="InterPro" id="IPR036051">
    <property type="entry name" value="KRAB_dom_sf"/>
</dbReference>
<dbReference type="Proteomes" id="UP000823872">
    <property type="component" value="Chromosome E2"/>
</dbReference>
<feature type="domain" description="KRAB" evidence="1">
    <location>
        <begin position="6"/>
        <end position="77"/>
    </location>
</feature>
<protein>
    <recommendedName>
        <fullName evidence="1">KRAB domain-containing protein</fullName>
    </recommendedName>
</protein>
<reference evidence="2 3" key="1">
    <citation type="submission" date="2021-02" db="EMBL/GenBank/DDBJ databases">
        <title>Safari Cat Assemblies.</title>
        <authorList>
            <person name="Bredemeyer K.R."/>
            <person name="Murphy W.J."/>
        </authorList>
    </citation>
    <scope>NUCLEOTIDE SEQUENCE [LARGE SCALE GENOMIC DNA]</scope>
</reference>
<reference evidence="2" key="2">
    <citation type="submission" date="2025-08" db="UniProtKB">
        <authorList>
            <consortium name="Ensembl"/>
        </authorList>
    </citation>
    <scope>IDENTIFICATION</scope>
    <source>
        <strain evidence="2">breed Abyssinian</strain>
    </source>
</reference>
<dbReference type="CDD" id="cd07765">
    <property type="entry name" value="KRAB_A-box"/>
    <property type="match status" value="1"/>
</dbReference>
<dbReference type="PROSITE" id="PS50805">
    <property type="entry name" value="KRAB"/>
    <property type="match status" value="1"/>
</dbReference>
<dbReference type="Pfam" id="PF01352">
    <property type="entry name" value="KRAB"/>
    <property type="match status" value="1"/>
</dbReference>
<dbReference type="PANTHER" id="PTHR23232:SF157">
    <property type="entry name" value="ZINC FINGER PROTEIN 525"/>
    <property type="match status" value="1"/>
</dbReference>
<evidence type="ECO:0000313" key="3">
    <source>
        <dbReference type="Proteomes" id="UP000823872"/>
    </source>
</evidence>
<proteinExistence type="predicted"/>
<evidence type="ECO:0000313" key="2">
    <source>
        <dbReference type="Ensembl" id="ENSFCTP00005057993.1"/>
    </source>
</evidence>
<reference evidence="2" key="3">
    <citation type="submission" date="2025-09" db="UniProtKB">
        <authorList>
            <consortium name="Ensembl"/>
        </authorList>
    </citation>
    <scope>IDENTIFICATION</scope>
    <source>
        <strain evidence="2">breed Abyssinian</strain>
    </source>
</reference>
<keyword evidence="3" id="KW-1185">Reference proteome</keyword>
<dbReference type="SUPFAM" id="SSF109640">
    <property type="entry name" value="KRAB domain (Kruppel-associated box)"/>
    <property type="match status" value="1"/>
</dbReference>
<dbReference type="Gene3D" id="6.10.140.140">
    <property type="match status" value="1"/>
</dbReference>
<dbReference type="PANTHER" id="PTHR23232">
    <property type="entry name" value="KRAB DOMAIN C2H2 ZINC FINGER"/>
    <property type="match status" value="1"/>
</dbReference>
<dbReference type="SMART" id="SM00349">
    <property type="entry name" value="KRAB"/>
    <property type="match status" value="1"/>
</dbReference>
<dbReference type="InterPro" id="IPR001909">
    <property type="entry name" value="KRAB"/>
</dbReference>
<dbReference type="GeneTree" id="ENSGT00940000162794"/>
<dbReference type="Ensembl" id="ENSFCTT00005084875.1">
    <property type="protein sequence ID" value="ENSFCTP00005057993.1"/>
    <property type="gene ID" value="ENSFCTG00005030439.1"/>
</dbReference>
<evidence type="ECO:0000259" key="1">
    <source>
        <dbReference type="PROSITE" id="PS50805"/>
    </source>
</evidence>
<dbReference type="InterPro" id="IPR050169">
    <property type="entry name" value="Krueppel_C2H2_ZnF"/>
</dbReference>
<sequence>MSLESDLFRDVAVVFSQEEWERLAPAQRDLYRDVMLETYSNLVSLGLAISKPDVISFLEQGKEPWMVEKAAAGGLCPGLTLPQERRLDDSLALAVWKAVAQNRRNREFRHVNSTSTVYWQNIELTSFRSLKYLLMAVSPFTKEVVLLSIEISRTYGPFS</sequence>
<accession>A0ABI8AFD1</accession>
<organism evidence="2 3">
    <name type="scientific">Felis catus</name>
    <name type="common">Cat</name>
    <name type="synonym">Felis silvestris catus</name>
    <dbReference type="NCBI Taxonomy" id="9685"/>
    <lineage>
        <taxon>Eukaryota</taxon>
        <taxon>Metazoa</taxon>
        <taxon>Chordata</taxon>
        <taxon>Craniata</taxon>
        <taxon>Vertebrata</taxon>
        <taxon>Euteleostomi</taxon>
        <taxon>Mammalia</taxon>
        <taxon>Eutheria</taxon>
        <taxon>Laurasiatheria</taxon>
        <taxon>Carnivora</taxon>
        <taxon>Feliformia</taxon>
        <taxon>Felidae</taxon>
        <taxon>Felinae</taxon>
        <taxon>Felis</taxon>
    </lineage>
</organism>